<dbReference type="EMBL" id="CAAALY010036018">
    <property type="protein sequence ID" value="VEL18202.1"/>
    <property type="molecule type" value="Genomic_DNA"/>
</dbReference>
<evidence type="ECO:0000313" key="2">
    <source>
        <dbReference type="Proteomes" id="UP000784294"/>
    </source>
</evidence>
<proteinExistence type="predicted"/>
<sequence length="161" mass="17935">MLKLRNGPENVSETADGAPFLKWELFICIIVRRWVQHHSTGPGHPASLELSHGVHSLLIIVRQFCHKLLTKGYIFTSLRGRWRSLGATQHTHCDLDPLMTGQYGPTSSTSVYTKELPTPRTDALREADVADERCPTLRVHTVAEACVQGRALDKESSAFSC</sequence>
<organism evidence="1 2">
    <name type="scientific">Protopolystoma xenopodis</name>
    <dbReference type="NCBI Taxonomy" id="117903"/>
    <lineage>
        <taxon>Eukaryota</taxon>
        <taxon>Metazoa</taxon>
        <taxon>Spiralia</taxon>
        <taxon>Lophotrochozoa</taxon>
        <taxon>Platyhelminthes</taxon>
        <taxon>Monogenea</taxon>
        <taxon>Polyopisthocotylea</taxon>
        <taxon>Polystomatidea</taxon>
        <taxon>Polystomatidae</taxon>
        <taxon>Protopolystoma</taxon>
    </lineage>
</organism>
<accession>A0A3S5BTW6</accession>
<dbReference type="Proteomes" id="UP000784294">
    <property type="component" value="Unassembled WGS sequence"/>
</dbReference>
<reference evidence="1" key="1">
    <citation type="submission" date="2018-11" db="EMBL/GenBank/DDBJ databases">
        <authorList>
            <consortium name="Pathogen Informatics"/>
        </authorList>
    </citation>
    <scope>NUCLEOTIDE SEQUENCE</scope>
</reference>
<comment type="caution">
    <text evidence="1">The sequence shown here is derived from an EMBL/GenBank/DDBJ whole genome shotgun (WGS) entry which is preliminary data.</text>
</comment>
<protein>
    <submittedName>
        <fullName evidence="1">Uncharacterized protein</fullName>
    </submittedName>
</protein>
<gene>
    <name evidence="1" type="ORF">PXEA_LOCUS11642</name>
</gene>
<dbReference type="AlphaFoldDB" id="A0A3S5BTW6"/>
<evidence type="ECO:0000313" key="1">
    <source>
        <dbReference type="EMBL" id="VEL18202.1"/>
    </source>
</evidence>
<keyword evidence="2" id="KW-1185">Reference proteome</keyword>
<name>A0A3S5BTW6_9PLAT</name>